<reference evidence="1 2" key="1">
    <citation type="submission" date="2017-07" db="EMBL/GenBank/DDBJ databases">
        <title>Phylogenetic study on the rhizospheric bacterium Ochrobactrum sp. A44.</title>
        <authorList>
            <person name="Krzyzanowska D.M."/>
            <person name="Ossowicki A."/>
            <person name="Rajewska M."/>
            <person name="Maciag T."/>
            <person name="Kaczynski Z."/>
            <person name="Czerwicka M."/>
            <person name="Jafra S."/>
        </authorList>
    </citation>
    <scope>NUCLEOTIDE SEQUENCE [LARGE SCALE GENOMIC DNA]</scope>
    <source>
        <strain evidence="1 2">PR17</strain>
    </source>
</reference>
<dbReference type="Proteomes" id="UP000216345">
    <property type="component" value="Unassembled WGS sequence"/>
</dbReference>
<keyword evidence="2" id="KW-1185">Reference proteome</keyword>
<protein>
    <submittedName>
        <fullName evidence="1">Uncharacterized protein</fullName>
    </submittedName>
</protein>
<accession>A0A256FR51</accession>
<proteinExistence type="predicted"/>
<evidence type="ECO:0000313" key="1">
    <source>
        <dbReference type="EMBL" id="OYR17329.1"/>
    </source>
</evidence>
<sequence>MADNSEEFAVPLFNEASRIYAPDEIDFMRNCVALASLKLSGPQLDEAVLAEQVLRLYESGLRDSSVVCDLAIRLISPAQQSQDVFAANGNAAQEPDMLPE</sequence>
<comment type="caution">
    <text evidence="1">The sequence shown here is derived from an EMBL/GenBank/DDBJ whole genome shotgun (WGS) entry which is preliminary data.</text>
</comment>
<gene>
    <name evidence="1" type="ORF">CEV32_4022</name>
</gene>
<organism evidence="1 2">
    <name type="scientific">Brucella rhizosphaerae</name>
    <dbReference type="NCBI Taxonomy" id="571254"/>
    <lineage>
        <taxon>Bacteria</taxon>
        <taxon>Pseudomonadati</taxon>
        <taxon>Pseudomonadota</taxon>
        <taxon>Alphaproteobacteria</taxon>
        <taxon>Hyphomicrobiales</taxon>
        <taxon>Brucellaceae</taxon>
        <taxon>Brucella/Ochrobactrum group</taxon>
        <taxon>Brucella</taxon>
    </lineage>
</organism>
<evidence type="ECO:0000313" key="2">
    <source>
        <dbReference type="Proteomes" id="UP000216345"/>
    </source>
</evidence>
<name>A0A256FR51_9HYPH</name>
<dbReference type="AlphaFoldDB" id="A0A256FR51"/>
<dbReference type="EMBL" id="NNRK01000020">
    <property type="protein sequence ID" value="OYR17329.1"/>
    <property type="molecule type" value="Genomic_DNA"/>
</dbReference>